<feature type="binding site" evidence="3">
    <location>
        <position position="264"/>
    </location>
    <ligand>
        <name>Zn(2+)</name>
        <dbReference type="ChEBI" id="CHEBI:29105"/>
    </ligand>
</feature>
<proteinExistence type="predicted"/>
<reference evidence="5" key="1">
    <citation type="submission" date="2021-01" db="UniProtKB">
        <authorList>
            <consortium name="EnsemblMetazoa"/>
        </authorList>
    </citation>
    <scope>IDENTIFICATION</scope>
</reference>
<feature type="binding site" evidence="3">
    <location>
        <position position="210"/>
    </location>
    <ligand>
        <name>Zn(2+)</name>
        <dbReference type="ChEBI" id="CHEBI:29105"/>
    </ligand>
</feature>
<name>A0A7M5XGU9_9CNID</name>
<dbReference type="InterPro" id="IPR026590">
    <property type="entry name" value="Ssirtuin_cat_dom"/>
</dbReference>
<keyword evidence="6" id="KW-1185">Reference proteome</keyword>
<evidence type="ECO:0000259" key="4">
    <source>
        <dbReference type="PROSITE" id="PS50305"/>
    </source>
</evidence>
<organism evidence="5 6">
    <name type="scientific">Clytia hemisphaerica</name>
    <dbReference type="NCBI Taxonomy" id="252671"/>
    <lineage>
        <taxon>Eukaryota</taxon>
        <taxon>Metazoa</taxon>
        <taxon>Cnidaria</taxon>
        <taxon>Hydrozoa</taxon>
        <taxon>Hydroidolina</taxon>
        <taxon>Leptothecata</taxon>
        <taxon>Obeliida</taxon>
        <taxon>Clytiidae</taxon>
        <taxon>Clytia</taxon>
    </lineage>
</organism>
<accession>A0A7M5XGU9</accession>
<evidence type="ECO:0000313" key="6">
    <source>
        <dbReference type="Proteomes" id="UP000594262"/>
    </source>
</evidence>
<dbReference type="Gene3D" id="3.40.50.1220">
    <property type="entry name" value="TPP-binding domain"/>
    <property type="match status" value="1"/>
</dbReference>
<dbReference type="EnsemblMetazoa" id="CLYHEMT022798.1">
    <property type="protein sequence ID" value="CLYHEMP022798.1"/>
    <property type="gene ID" value="CLYHEMG022798"/>
</dbReference>
<dbReference type="PANTHER" id="PTHR11085">
    <property type="entry name" value="NAD-DEPENDENT PROTEIN DEACYLASE SIRTUIN-5, MITOCHONDRIAL-RELATED"/>
    <property type="match status" value="1"/>
</dbReference>
<keyword evidence="1" id="KW-0808">Transferase</keyword>
<evidence type="ECO:0000256" key="2">
    <source>
        <dbReference type="ARBA" id="ARBA00023027"/>
    </source>
</evidence>
<feature type="binding site" evidence="3">
    <location>
        <position position="213"/>
    </location>
    <ligand>
        <name>Zn(2+)</name>
        <dbReference type="ChEBI" id="CHEBI:29105"/>
    </ligand>
</feature>
<dbReference type="PANTHER" id="PTHR11085:SF10">
    <property type="entry name" value="NAD-DEPENDENT PROTEIN DEACYLASE SIRTUIN-5, MITOCHONDRIAL-RELATED"/>
    <property type="match status" value="1"/>
</dbReference>
<dbReference type="InterPro" id="IPR026591">
    <property type="entry name" value="Sirtuin_cat_small_dom_sf"/>
</dbReference>
<dbReference type="Pfam" id="PF02146">
    <property type="entry name" value="SIR2"/>
    <property type="match status" value="1"/>
</dbReference>
<dbReference type="AlphaFoldDB" id="A0A7M5XGU9"/>
<keyword evidence="3" id="KW-0862">Zinc</keyword>
<sequence length="357" mass="40817">IAQKFLIDYILTQCQLNIFTGEHYKKIKNETKTVQQMRLKILWGLKWKQPSFFGCCHHYKRSIHHKIARDDKFVPKSHQPSEDTIRTLSDFINSSRRLFVLTGAGLSTESGIRDYRSEGVGQYSITTDRPTQHIDFVKSPNKRQRYWARNFAGWPVFRNFQPNINHMVIAEMEKYGNVHWLVTQNVDGLHYKAGSSKITELHGSTARVGCLSCDFEISRDNLQKILLRHNIWDEANIGRQSPDADVVVPNHAVENFKMVDCPSCGGVLKPKVVFFGDNVAASVKDFIFQKLDESDKMLVVGSSLQVYSSFRFILGAKERNIPIAILNIGETRGDKHCNLKINAKAGDVLPRLLLPWK</sequence>
<evidence type="ECO:0000313" key="5">
    <source>
        <dbReference type="EnsemblMetazoa" id="CLYHEMP022798.1"/>
    </source>
</evidence>
<feature type="domain" description="Deacetylase sirtuin-type" evidence="4">
    <location>
        <begin position="78"/>
        <end position="357"/>
    </location>
</feature>
<dbReference type="InterPro" id="IPR050134">
    <property type="entry name" value="NAD-dep_sirtuin_deacylases"/>
</dbReference>
<dbReference type="InterPro" id="IPR003000">
    <property type="entry name" value="Sirtuin"/>
</dbReference>
<keyword evidence="3" id="KW-0479">Metal-binding</keyword>
<dbReference type="OrthoDB" id="424302at2759"/>
<feature type="binding site" evidence="3">
    <location>
        <position position="261"/>
    </location>
    <ligand>
        <name>Zn(2+)</name>
        <dbReference type="ChEBI" id="CHEBI:29105"/>
    </ligand>
</feature>
<evidence type="ECO:0000256" key="1">
    <source>
        <dbReference type="ARBA" id="ARBA00022679"/>
    </source>
</evidence>
<evidence type="ECO:0000256" key="3">
    <source>
        <dbReference type="PROSITE-ProRule" id="PRU00236"/>
    </source>
</evidence>
<feature type="active site" description="Proton acceptor" evidence="3">
    <location>
        <position position="202"/>
    </location>
</feature>
<dbReference type="PROSITE" id="PS50305">
    <property type="entry name" value="SIRTUIN"/>
    <property type="match status" value="1"/>
</dbReference>
<dbReference type="GO" id="GO:0046872">
    <property type="term" value="F:metal ion binding"/>
    <property type="evidence" value="ECO:0007669"/>
    <property type="project" value="UniProtKB-KW"/>
</dbReference>
<dbReference type="SUPFAM" id="SSF52467">
    <property type="entry name" value="DHS-like NAD/FAD-binding domain"/>
    <property type="match status" value="1"/>
</dbReference>
<dbReference type="Proteomes" id="UP000594262">
    <property type="component" value="Unplaced"/>
</dbReference>
<dbReference type="Gene3D" id="3.30.1600.10">
    <property type="entry name" value="SIR2/SIRT2 'Small Domain"/>
    <property type="match status" value="1"/>
</dbReference>
<dbReference type="GO" id="GO:0005759">
    <property type="term" value="C:mitochondrial matrix"/>
    <property type="evidence" value="ECO:0007669"/>
    <property type="project" value="TreeGrafter"/>
</dbReference>
<protein>
    <recommendedName>
        <fullName evidence="4">Deacetylase sirtuin-type domain-containing protein</fullName>
    </recommendedName>
</protein>
<dbReference type="GO" id="GO:0017136">
    <property type="term" value="F:histone deacetylase activity, NAD-dependent"/>
    <property type="evidence" value="ECO:0007669"/>
    <property type="project" value="TreeGrafter"/>
</dbReference>
<dbReference type="GO" id="GO:0070403">
    <property type="term" value="F:NAD+ binding"/>
    <property type="evidence" value="ECO:0007669"/>
    <property type="project" value="InterPro"/>
</dbReference>
<keyword evidence="2" id="KW-0520">NAD</keyword>
<dbReference type="InterPro" id="IPR029035">
    <property type="entry name" value="DHS-like_NAD/FAD-binding_dom"/>
</dbReference>